<dbReference type="EMBL" id="JBHUHT010000007">
    <property type="protein sequence ID" value="MFD2094898.1"/>
    <property type="molecule type" value="Genomic_DNA"/>
</dbReference>
<evidence type="ECO:0000313" key="7">
    <source>
        <dbReference type="Proteomes" id="UP001597380"/>
    </source>
</evidence>
<dbReference type="Proteomes" id="UP001597380">
    <property type="component" value="Unassembled WGS sequence"/>
</dbReference>
<dbReference type="InterPro" id="IPR007450">
    <property type="entry name" value="BamE_dom"/>
</dbReference>
<evidence type="ECO:0000256" key="2">
    <source>
        <dbReference type="ARBA" id="ARBA00023136"/>
    </source>
</evidence>
<gene>
    <name evidence="4 6" type="primary">bamE</name>
    <name evidence="6" type="ORF">ACFSJ3_02810</name>
</gene>
<dbReference type="HAMAP" id="MF_00925">
    <property type="entry name" value="OM_assembly_BamE"/>
    <property type="match status" value="1"/>
</dbReference>
<dbReference type="InterPro" id="IPR037873">
    <property type="entry name" value="BamE-like"/>
</dbReference>
<organism evidence="6 7">
    <name type="scientific">Corallincola platygyrae</name>
    <dbReference type="NCBI Taxonomy" id="1193278"/>
    <lineage>
        <taxon>Bacteria</taxon>
        <taxon>Pseudomonadati</taxon>
        <taxon>Pseudomonadota</taxon>
        <taxon>Gammaproteobacteria</taxon>
        <taxon>Alteromonadales</taxon>
        <taxon>Psychromonadaceae</taxon>
        <taxon>Corallincola</taxon>
    </lineage>
</organism>
<evidence type="ECO:0000256" key="3">
    <source>
        <dbReference type="ARBA" id="ARBA00023237"/>
    </source>
</evidence>
<dbReference type="InterPro" id="IPR026592">
    <property type="entry name" value="BamE"/>
</dbReference>
<comment type="subcellular location">
    <subcellularLocation>
        <location evidence="4">Cell outer membrane</location>
    </subcellularLocation>
</comment>
<name>A0ABW4XJT4_9GAMM</name>
<feature type="signal peptide" evidence="4">
    <location>
        <begin position="1"/>
        <end position="21"/>
    </location>
</feature>
<sequence length="118" mass="13604" precursor="true">MRLKHLFIALVLLPLSGCAWFSDLVYKVDIPQGNYIDEQQVEKLRVGMTKEQVKFVLGTPMVKNSFRDTTWYYVYRLKTGKGAEYNKRLIAKFDDQEKLASVEGDYELSPEFSTPIGS</sequence>
<dbReference type="Pfam" id="PF04355">
    <property type="entry name" value="BamE"/>
    <property type="match status" value="1"/>
</dbReference>
<dbReference type="PANTHER" id="PTHR37482">
    <property type="entry name" value="OUTER MEMBRANE PROTEIN ASSEMBLY FACTOR BAME"/>
    <property type="match status" value="1"/>
</dbReference>
<dbReference type="RefSeq" id="WP_345338099.1">
    <property type="nucleotide sequence ID" value="NZ_BAABLI010000004.1"/>
</dbReference>
<accession>A0ABW4XJT4</accession>
<dbReference type="PANTHER" id="PTHR37482:SF1">
    <property type="entry name" value="OUTER MEMBRANE PROTEIN ASSEMBLY FACTOR BAME"/>
    <property type="match status" value="1"/>
</dbReference>
<comment type="caution">
    <text evidence="6">The sequence shown here is derived from an EMBL/GenBank/DDBJ whole genome shotgun (WGS) entry which is preliminary data.</text>
</comment>
<keyword evidence="3 4" id="KW-0998">Cell outer membrane</keyword>
<keyword evidence="1 4" id="KW-0732">Signal</keyword>
<reference evidence="7" key="1">
    <citation type="journal article" date="2019" name="Int. J. Syst. Evol. Microbiol.">
        <title>The Global Catalogue of Microorganisms (GCM) 10K type strain sequencing project: providing services to taxonomists for standard genome sequencing and annotation.</title>
        <authorList>
            <consortium name="The Broad Institute Genomics Platform"/>
            <consortium name="The Broad Institute Genome Sequencing Center for Infectious Disease"/>
            <person name="Wu L."/>
            <person name="Ma J."/>
        </authorList>
    </citation>
    <scope>NUCLEOTIDE SEQUENCE [LARGE SCALE GENOMIC DNA]</scope>
    <source>
        <strain evidence="7">CGMCC 1.10992</strain>
    </source>
</reference>
<dbReference type="Gene3D" id="3.30.1450.10">
    <property type="match status" value="1"/>
</dbReference>
<evidence type="ECO:0000259" key="5">
    <source>
        <dbReference type="Pfam" id="PF04355"/>
    </source>
</evidence>
<protein>
    <recommendedName>
        <fullName evidence="4">Outer membrane protein assembly factor BamE</fullName>
    </recommendedName>
</protein>
<comment type="subunit">
    <text evidence="4">Part of the Bam complex.</text>
</comment>
<dbReference type="NCBIfam" id="NF008585">
    <property type="entry name" value="PRK11548.1"/>
    <property type="match status" value="1"/>
</dbReference>
<feature type="chain" id="PRO_5044901696" description="Outer membrane protein assembly factor BamE" evidence="4">
    <location>
        <begin position="22"/>
        <end position="118"/>
    </location>
</feature>
<feature type="domain" description="Outer membrane protein assembly factor BamE" evidence="5">
    <location>
        <begin position="33"/>
        <end position="100"/>
    </location>
</feature>
<evidence type="ECO:0000313" key="6">
    <source>
        <dbReference type="EMBL" id="MFD2094898.1"/>
    </source>
</evidence>
<comment type="function">
    <text evidence="4">Part of the outer membrane protein assembly complex, which is involved in assembly and insertion of beta-barrel proteins into the outer membrane.</text>
</comment>
<evidence type="ECO:0000256" key="4">
    <source>
        <dbReference type="HAMAP-Rule" id="MF_00925"/>
    </source>
</evidence>
<proteinExistence type="inferred from homology"/>
<comment type="similarity">
    <text evidence="4">Belongs to the BamE family.</text>
</comment>
<keyword evidence="2 4" id="KW-0472">Membrane</keyword>
<keyword evidence="7" id="KW-1185">Reference proteome</keyword>
<evidence type="ECO:0000256" key="1">
    <source>
        <dbReference type="ARBA" id="ARBA00022729"/>
    </source>
</evidence>